<dbReference type="PANTHER" id="PTHR48022:SF53">
    <property type="entry name" value="ALPHA-GLUCOSIDE TRANSPORTER, PUTATIVE (AFU_ORTHOLOGUE AFUA_3G01700)-RELATED"/>
    <property type="match status" value="1"/>
</dbReference>
<keyword evidence="5 9" id="KW-1133">Transmembrane helix</keyword>
<dbReference type="GeneID" id="77726435"/>
<keyword evidence="12" id="KW-1185">Reference proteome</keyword>
<dbReference type="Pfam" id="PF00083">
    <property type="entry name" value="Sugar_tr"/>
    <property type="match status" value="1"/>
</dbReference>
<evidence type="ECO:0000256" key="4">
    <source>
        <dbReference type="ARBA" id="ARBA00022692"/>
    </source>
</evidence>
<dbReference type="Gene3D" id="1.20.1250.20">
    <property type="entry name" value="MFS general substrate transporter like domains"/>
    <property type="match status" value="1"/>
</dbReference>
<dbReference type="InterPro" id="IPR003663">
    <property type="entry name" value="Sugar/inositol_transpt"/>
</dbReference>
<feature type="transmembrane region" description="Helical" evidence="9">
    <location>
        <begin position="204"/>
        <end position="221"/>
    </location>
</feature>
<reference evidence="11" key="1">
    <citation type="journal article" date="2022" name="G3 (Bethesda)">
        <title>High quality genome of the basidiomycete yeast Dioszegia hungarica PDD-24b-2 isolated from cloud water.</title>
        <authorList>
            <person name="Jarrige D."/>
            <person name="Haridas S."/>
            <person name="Bleykasten-Grosshans C."/>
            <person name="Joly M."/>
            <person name="Nadalig T."/>
            <person name="Sancelme M."/>
            <person name="Vuilleumier S."/>
            <person name="Grigoriev I.V."/>
            <person name="Amato P."/>
            <person name="Bringel F."/>
        </authorList>
    </citation>
    <scope>NUCLEOTIDE SEQUENCE</scope>
    <source>
        <strain evidence="11">PDD-24b-2</strain>
    </source>
</reference>
<dbReference type="FunFam" id="1.20.1250.20:FF:000078">
    <property type="entry name" value="MFS maltose transporter, putative"/>
    <property type="match status" value="1"/>
</dbReference>
<evidence type="ECO:0000256" key="3">
    <source>
        <dbReference type="ARBA" id="ARBA00022448"/>
    </source>
</evidence>
<feature type="transmembrane region" description="Helical" evidence="9">
    <location>
        <begin position="386"/>
        <end position="409"/>
    </location>
</feature>
<dbReference type="RefSeq" id="XP_052945462.1">
    <property type="nucleotide sequence ID" value="XM_053087234.1"/>
</dbReference>
<dbReference type="InterPro" id="IPR050360">
    <property type="entry name" value="MFS_Sugar_Transporters"/>
</dbReference>
<evidence type="ECO:0000256" key="6">
    <source>
        <dbReference type="ARBA" id="ARBA00023136"/>
    </source>
</evidence>
<feature type="transmembrane region" description="Helical" evidence="9">
    <location>
        <begin position="421"/>
        <end position="439"/>
    </location>
</feature>
<comment type="subcellular location">
    <subcellularLocation>
        <location evidence="1">Membrane</location>
        <topology evidence="1">Multi-pass membrane protein</topology>
    </subcellularLocation>
</comment>
<dbReference type="InterPro" id="IPR020846">
    <property type="entry name" value="MFS_dom"/>
</dbReference>
<dbReference type="PANTHER" id="PTHR48022">
    <property type="entry name" value="PLASTIDIC GLUCOSE TRANSPORTER 4"/>
    <property type="match status" value="1"/>
</dbReference>
<evidence type="ECO:0000256" key="5">
    <source>
        <dbReference type="ARBA" id="ARBA00022989"/>
    </source>
</evidence>
<name>A0AA38LUH0_9TREE</name>
<feature type="transmembrane region" description="Helical" evidence="9">
    <location>
        <begin position="355"/>
        <end position="374"/>
    </location>
</feature>
<evidence type="ECO:0000256" key="9">
    <source>
        <dbReference type="SAM" id="Phobius"/>
    </source>
</evidence>
<dbReference type="InterPro" id="IPR036259">
    <property type="entry name" value="MFS_trans_sf"/>
</dbReference>
<dbReference type="GO" id="GO:0005351">
    <property type="term" value="F:carbohydrate:proton symporter activity"/>
    <property type="evidence" value="ECO:0007669"/>
    <property type="project" value="TreeGrafter"/>
</dbReference>
<dbReference type="EMBL" id="JAKWFO010000005">
    <property type="protein sequence ID" value="KAI9635685.1"/>
    <property type="molecule type" value="Genomic_DNA"/>
</dbReference>
<evidence type="ECO:0000313" key="12">
    <source>
        <dbReference type="Proteomes" id="UP001164286"/>
    </source>
</evidence>
<comment type="similarity">
    <text evidence="2 8">Belongs to the major facilitator superfamily. Sugar transporter (TC 2.A.1.1) family.</text>
</comment>
<evidence type="ECO:0000256" key="2">
    <source>
        <dbReference type="ARBA" id="ARBA00010992"/>
    </source>
</evidence>
<dbReference type="GO" id="GO:0016020">
    <property type="term" value="C:membrane"/>
    <property type="evidence" value="ECO:0007669"/>
    <property type="project" value="UniProtKB-SubCell"/>
</dbReference>
<dbReference type="PROSITE" id="PS00217">
    <property type="entry name" value="SUGAR_TRANSPORT_2"/>
    <property type="match status" value="1"/>
</dbReference>
<dbReference type="PROSITE" id="PS50850">
    <property type="entry name" value="MFS"/>
    <property type="match status" value="1"/>
</dbReference>
<dbReference type="InterPro" id="IPR005828">
    <property type="entry name" value="MFS_sugar_transport-like"/>
</dbReference>
<dbReference type="NCBIfam" id="TIGR00879">
    <property type="entry name" value="SP"/>
    <property type="match status" value="1"/>
</dbReference>
<accession>A0AA38LUH0</accession>
<feature type="transmembrane region" description="Helical" evidence="9">
    <location>
        <begin position="330"/>
        <end position="348"/>
    </location>
</feature>
<protein>
    <submittedName>
        <fullName evidence="11">Trehalose transport-related protein</fullName>
    </submittedName>
</protein>
<keyword evidence="6 9" id="KW-0472">Membrane</keyword>
<feature type="transmembrane region" description="Helical" evidence="9">
    <location>
        <begin position="112"/>
        <end position="136"/>
    </location>
</feature>
<feature type="transmembrane region" description="Helical" evidence="9">
    <location>
        <begin position="27"/>
        <end position="44"/>
    </location>
</feature>
<keyword evidence="3 8" id="KW-0813">Transport</keyword>
<organism evidence="11 12">
    <name type="scientific">Dioszegia hungarica</name>
    <dbReference type="NCBI Taxonomy" id="4972"/>
    <lineage>
        <taxon>Eukaryota</taxon>
        <taxon>Fungi</taxon>
        <taxon>Dikarya</taxon>
        <taxon>Basidiomycota</taxon>
        <taxon>Agaricomycotina</taxon>
        <taxon>Tremellomycetes</taxon>
        <taxon>Tremellales</taxon>
        <taxon>Bulleribasidiaceae</taxon>
        <taxon>Dioszegia</taxon>
    </lineage>
</organism>
<evidence type="ECO:0000259" key="10">
    <source>
        <dbReference type="PROSITE" id="PS50850"/>
    </source>
</evidence>
<dbReference type="Proteomes" id="UP001164286">
    <property type="component" value="Unassembled WGS sequence"/>
</dbReference>
<keyword evidence="4 9" id="KW-0812">Transmembrane</keyword>
<evidence type="ECO:0000256" key="7">
    <source>
        <dbReference type="ARBA" id="ARBA00049119"/>
    </source>
</evidence>
<feature type="transmembrane region" description="Helical" evidence="9">
    <location>
        <begin position="172"/>
        <end position="192"/>
    </location>
</feature>
<dbReference type="InterPro" id="IPR005829">
    <property type="entry name" value="Sugar_transporter_CS"/>
</dbReference>
<comment type="catalytic activity">
    <reaction evidence="7">
        <text>myo-inositol(out) + H(+)(out) = myo-inositol(in) + H(+)(in)</text>
        <dbReference type="Rhea" id="RHEA:60364"/>
        <dbReference type="ChEBI" id="CHEBI:15378"/>
        <dbReference type="ChEBI" id="CHEBI:17268"/>
    </reaction>
</comment>
<comment type="caution">
    <text evidence="11">The sequence shown here is derived from an EMBL/GenBank/DDBJ whole genome shotgun (WGS) entry which is preliminary data.</text>
</comment>
<feature type="transmembrane region" description="Helical" evidence="9">
    <location>
        <begin position="451"/>
        <end position="472"/>
    </location>
</feature>
<sequence>MTDILIAKAQTAAEEEKAMPWKQAVRTFWRGGLFSMGLSVALIMEGYDIGLLKAFYGHPAFLESFGSIGPNGKLLITADWQAGLSNAVSAGQVCGLLLNGWASYTFGYRRTYICAMTAMIATIFIPVFAVNLPMLLAGNFINGIPWGVFQTLTTAYAAEICPMALRAHLTSFVNICWASGLFIAAAVVRGTISIPSQWGWRVPYILQWLWPVPLLVVAWFAPESPWWLARNGRREEARKSIIRTAPPGYFSSEDVDARMALMDHTFQIELEETKKASLFNCFKGTNFRRLEICCVVWSVQYWCGQPMTGYSSYFLQNAGLSTDTAFSLNLGNYSLLIFGTLVVWSYVYKIGRRRIYLVGQALMALELGIIGILGCIPQSSSVSYGIGALMLLLNLTFACTVGPVCYTIVAELPSAEVRAQTIVLARASYVISGIINAQITPRMLSLEQWNWGSKCGFFFLGTNILSFTYCYFRLPESRGRSYGELDVLFLNKVPARKFKTTKVEEFEAHDAEPLETAYVDQKLETEHVERRNQERKG</sequence>
<feature type="domain" description="Major facilitator superfamily (MFS) profile" evidence="10">
    <location>
        <begin position="34"/>
        <end position="478"/>
    </location>
</feature>
<evidence type="ECO:0000256" key="1">
    <source>
        <dbReference type="ARBA" id="ARBA00004141"/>
    </source>
</evidence>
<evidence type="ECO:0000313" key="11">
    <source>
        <dbReference type="EMBL" id="KAI9635685.1"/>
    </source>
</evidence>
<dbReference type="AlphaFoldDB" id="A0AA38LUH0"/>
<evidence type="ECO:0000256" key="8">
    <source>
        <dbReference type="RuleBase" id="RU003346"/>
    </source>
</evidence>
<dbReference type="SUPFAM" id="SSF103473">
    <property type="entry name" value="MFS general substrate transporter"/>
    <property type="match status" value="1"/>
</dbReference>
<gene>
    <name evidence="11" type="ORF">MKK02DRAFT_26662</name>
</gene>
<proteinExistence type="inferred from homology"/>